<feature type="compositionally biased region" description="Basic and acidic residues" evidence="1">
    <location>
        <begin position="226"/>
        <end position="243"/>
    </location>
</feature>
<gene>
    <name evidence="2" type="ORF">QBC32DRAFT_331022</name>
</gene>
<dbReference type="AlphaFoldDB" id="A0AAN6SKH2"/>
<evidence type="ECO:0000313" key="2">
    <source>
        <dbReference type="EMBL" id="KAK3956361.1"/>
    </source>
</evidence>
<sequence>VREVDIQRKRKADAVEEALRKSVSTNRLLRRSGAVVVGDARLRAATDKHQRIATTQKENEHIYTRELQQEQSALRGWISGFITARKIWLTNERLRLRIIKTPKKEIQAYTAPFTAQLANKAWLVDQYRKERANRWRHYETERQKAIDEEVAKLGGKRTAKDVTLPLYWQPPGDPPKPRTPWVFNEARKKVADDAITAWLTSKDAGIIPVAKDQPPETEVVDDDEPINPRDDPDWWHPSDRRYTEMNNEDEEYEEYNEDDNDKKGDDEGENVEGYGDSDCEEV</sequence>
<feature type="compositionally biased region" description="Acidic residues" evidence="1">
    <location>
        <begin position="266"/>
        <end position="282"/>
    </location>
</feature>
<name>A0AAN6SKH2_9PEZI</name>
<keyword evidence="3" id="KW-1185">Reference proteome</keyword>
<evidence type="ECO:0000256" key="1">
    <source>
        <dbReference type="SAM" id="MobiDB-lite"/>
    </source>
</evidence>
<protein>
    <submittedName>
        <fullName evidence="2">Uncharacterized protein</fullName>
    </submittedName>
</protein>
<dbReference type="EMBL" id="MU859066">
    <property type="protein sequence ID" value="KAK3956361.1"/>
    <property type="molecule type" value="Genomic_DNA"/>
</dbReference>
<dbReference type="Proteomes" id="UP001303222">
    <property type="component" value="Unassembled WGS sequence"/>
</dbReference>
<comment type="caution">
    <text evidence="2">The sequence shown here is derived from an EMBL/GenBank/DDBJ whole genome shotgun (WGS) entry which is preliminary data.</text>
</comment>
<feature type="compositionally biased region" description="Acidic residues" evidence="1">
    <location>
        <begin position="246"/>
        <end position="259"/>
    </location>
</feature>
<accession>A0AAN6SKH2</accession>
<proteinExistence type="predicted"/>
<reference evidence="2" key="2">
    <citation type="submission" date="2023-06" db="EMBL/GenBank/DDBJ databases">
        <authorList>
            <consortium name="Lawrence Berkeley National Laboratory"/>
            <person name="Mondo S.J."/>
            <person name="Hensen N."/>
            <person name="Bonometti L."/>
            <person name="Westerberg I."/>
            <person name="Brannstrom I.O."/>
            <person name="Guillou S."/>
            <person name="Cros-Aarteil S."/>
            <person name="Calhoun S."/>
            <person name="Haridas S."/>
            <person name="Kuo A."/>
            <person name="Pangilinan J."/>
            <person name="Riley R."/>
            <person name="Labutti K."/>
            <person name="Andreopoulos B."/>
            <person name="Lipzen A."/>
            <person name="Chen C."/>
            <person name="Yanf M."/>
            <person name="Daum C."/>
            <person name="Ng V."/>
            <person name="Clum A."/>
            <person name="Steindorff A."/>
            <person name="Ohm R."/>
            <person name="Martin F."/>
            <person name="Silar P."/>
            <person name="Natvig D."/>
            <person name="Lalanne C."/>
            <person name="Gautier V."/>
            <person name="Ament-Velasquez S.L."/>
            <person name="Kruys A."/>
            <person name="Hutchinson M.I."/>
            <person name="Powell A.J."/>
            <person name="Barry K."/>
            <person name="Miller A.N."/>
            <person name="Grigoriev I.V."/>
            <person name="Debuchy R."/>
            <person name="Gladieux P."/>
            <person name="Thoren M.H."/>
            <person name="Johannesson H."/>
        </authorList>
    </citation>
    <scope>NUCLEOTIDE SEQUENCE</scope>
    <source>
        <strain evidence="2">CBS 626.80</strain>
    </source>
</reference>
<evidence type="ECO:0000313" key="3">
    <source>
        <dbReference type="Proteomes" id="UP001303222"/>
    </source>
</evidence>
<reference evidence="2" key="1">
    <citation type="journal article" date="2023" name="Mol. Phylogenet. Evol.">
        <title>Genome-scale phylogeny and comparative genomics of the fungal order Sordariales.</title>
        <authorList>
            <person name="Hensen N."/>
            <person name="Bonometti L."/>
            <person name="Westerberg I."/>
            <person name="Brannstrom I.O."/>
            <person name="Guillou S."/>
            <person name="Cros-Aarteil S."/>
            <person name="Calhoun S."/>
            <person name="Haridas S."/>
            <person name="Kuo A."/>
            <person name="Mondo S."/>
            <person name="Pangilinan J."/>
            <person name="Riley R."/>
            <person name="LaButti K."/>
            <person name="Andreopoulos B."/>
            <person name="Lipzen A."/>
            <person name="Chen C."/>
            <person name="Yan M."/>
            <person name="Daum C."/>
            <person name="Ng V."/>
            <person name="Clum A."/>
            <person name="Steindorff A."/>
            <person name="Ohm R.A."/>
            <person name="Martin F."/>
            <person name="Silar P."/>
            <person name="Natvig D.O."/>
            <person name="Lalanne C."/>
            <person name="Gautier V."/>
            <person name="Ament-Velasquez S.L."/>
            <person name="Kruys A."/>
            <person name="Hutchinson M.I."/>
            <person name="Powell A.J."/>
            <person name="Barry K."/>
            <person name="Miller A.N."/>
            <person name="Grigoriev I.V."/>
            <person name="Debuchy R."/>
            <person name="Gladieux P."/>
            <person name="Hiltunen Thoren M."/>
            <person name="Johannesson H."/>
        </authorList>
    </citation>
    <scope>NUCLEOTIDE SEQUENCE</scope>
    <source>
        <strain evidence="2">CBS 626.80</strain>
    </source>
</reference>
<feature type="non-terminal residue" evidence="2">
    <location>
        <position position="282"/>
    </location>
</feature>
<feature type="region of interest" description="Disordered" evidence="1">
    <location>
        <begin position="206"/>
        <end position="282"/>
    </location>
</feature>
<feature type="non-terminal residue" evidence="2">
    <location>
        <position position="1"/>
    </location>
</feature>
<organism evidence="2 3">
    <name type="scientific">Pseudoneurospora amorphoporcata</name>
    <dbReference type="NCBI Taxonomy" id="241081"/>
    <lineage>
        <taxon>Eukaryota</taxon>
        <taxon>Fungi</taxon>
        <taxon>Dikarya</taxon>
        <taxon>Ascomycota</taxon>
        <taxon>Pezizomycotina</taxon>
        <taxon>Sordariomycetes</taxon>
        <taxon>Sordariomycetidae</taxon>
        <taxon>Sordariales</taxon>
        <taxon>Sordariaceae</taxon>
        <taxon>Pseudoneurospora</taxon>
    </lineage>
</organism>